<dbReference type="PANTHER" id="PTHR11845">
    <property type="entry name" value="5'-DEOXYNUCLEOTIDASE HDDC2"/>
    <property type="match status" value="1"/>
</dbReference>
<gene>
    <name evidence="4" type="ORF">MC7420_5675</name>
</gene>
<keyword evidence="1" id="KW-0479">Metal-binding</keyword>
<dbReference type="RefSeq" id="WP_006100728.1">
    <property type="nucleotide sequence ID" value="NZ_DS989847.1"/>
</dbReference>
<dbReference type="Proteomes" id="UP000003835">
    <property type="component" value="Unassembled WGS sequence"/>
</dbReference>
<dbReference type="GO" id="GO:0046872">
    <property type="term" value="F:metal ion binding"/>
    <property type="evidence" value="ECO:0007669"/>
    <property type="project" value="UniProtKB-KW"/>
</dbReference>
<reference evidence="4 5" key="1">
    <citation type="submission" date="2008-07" db="EMBL/GenBank/DDBJ databases">
        <authorList>
            <person name="Tandeau de Marsac N."/>
            <person name="Ferriera S."/>
            <person name="Johnson J."/>
            <person name="Kravitz S."/>
            <person name="Beeson K."/>
            <person name="Sutton G."/>
            <person name="Rogers Y.-H."/>
            <person name="Friedman R."/>
            <person name="Frazier M."/>
            <person name="Venter J.C."/>
        </authorList>
    </citation>
    <scope>NUCLEOTIDE SEQUENCE [LARGE SCALE GENOMIC DNA]</scope>
    <source>
        <strain evidence="4 5">PCC 7420</strain>
    </source>
</reference>
<name>B4VPH8_9CYAN</name>
<dbReference type="InterPro" id="IPR006674">
    <property type="entry name" value="HD_domain"/>
</dbReference>
<dbReference type="PANTHER" id="PTHR11845:SF13">
    <property type="entry name" value="5'-DEOXYNUCLEOTIDASE HDDC2"/>
    <property type="match status" value="1"/>
</dbReference>
<evidence type="ECO:0000313" key="5">
    <source>
        <dbReference type="Proteomes" id="UP000003835"/>
    </source>
</evidence>
<proteinExistence type="predicted"/>
<dbReference type="HOGENOM" id="CLU_039453_5_1_3"/>
<evidence type="ECO:0000259" key="3">
    <source>
        <dbReference type="Pfam" id="PF13023"/>
    </source>
</evidence>
<dbReference type="AlphaFoldDB" id="B4VPH8"/>
<keyword evidence="2" id="KW-0378">Hydrolase</keyword>
<dbReference type="eggNOG" id="COG1896">
    <property type="taxonomic scope" value="Bacteria"/>
</dbReference>
<dbReference type="STRING" id="118168.MC7420_5675"/>
<dbReference type="Gene3D" id="1.10.3210.10">
    <property type="entry name" value="Hypothetical protein af1432"/>
    <property type="match status" value="1"/>
</dbReference>
<sequence length="206" mass="23379">MNCRLNQQIQFIIEIDKLKGILRQTRLTDDSRQENSAEHSWHLALMAIILAEYAPPQVDLGRAITMVLLHDLVEIDAGDTFCYDVQGNQDKAVREEKAATRIFGMLPEDQGQSLREIWDEFEAVTTPTARFAVALDRLQPLLLNQQNHGGTWQLHDITEPQVMQRMEPVQEGTPQLWGLVEQIVADCIKAGYLQNARSLSTESQVD</sequence>
<dbReference type="OrthoDB" id="9796032at2"/>
<evidence type="ECO:0000313" key="4">
    <source>
        <dbReference type="EMBL" id="EDX76241.1"/>
    </source>
</evidence>
<dbReference type="InterPro" id="IPR039356">
    <property type="entry name" value="YfbR/HDDC2"/>
</dbReference>
<dbReference type="Pfam" id="PF13023">
    <property type="entry name" value="HD_3"/>
    <property type="match status" value="1"/>
</dbReference>
<dbReference type="EMBL" id="DS989847">
    <property type="protein sequence ID" value="EDX76241.1"/>
    <property type="molecule type" value="Genomic_DNA"/>
</dbReference>
<organism evidence="4 5">
    <name type="scientific">Coleofasciculus chthonoplastes PCC 7420</name>
    <dbReference type="NCBI Taxonomy" id="118168"/>
    <lineage>
        <taxon>Bacteria</taxon>
        <taxon>Bacillati</taxon>
        <taxon>Cyanobacteriota</taxon>
        <taxon>Cyanophyceae</taxon>
        <taxon>Coleofasciculales</taxon>
        <taxon>Coleofasciculaceae</taxon>
        <taxon>Coleofasciculus</taxon>
    </lineage>
</organism>
<protein>
    <recommendedName>
        <fullName evidence="3">HD domain-containing protein</fullName>
    </recommendedName>
</protein>
<dbReference type="GO" id="GO:0002953">
    <property type="term" value="F:5'-deoxynucleotidase activity"/>
    <property type="evidence" value="ECO:0007669"/>
    <property type="project" value="InterPro"/>
</dbReference>
<accession>B4VPH8</accession>
<dbReference type="SUPFAM" id="SSF109604">
    <property type="entry name" value="HD-domain/PDEase-like"/>
    <property type="match status" value="1"/>
</dbReference>
<evidence type="ECO:0000256" key="1">
    <source>
        <dbReference type="ARBA" id="ARBA00022723"/>
    </source>
</evidence>
<evidence type="ECO:0000256" key="2">
    <source>
        <dbReference type="ARBA" id="ARBA00022801"/>
    </source>
</evidence>
<dbReference type="GO" id="GO:0005737">
    <property type="term" value="C:cytoplasm"/>
    <property type="evidence" value="ECO:0007669"/>
    <property type="project" value="TreeGrafter"/>
</dbReference>
<keyword evidence="5" id="KW-1185">Reference proteome</keyword>
<feature type="domain" description="HD" evidence="3">
    <location>
        <begin position="15"/>
        <end position="177"/>
    </location>
</feature>